<dbReference type="AlphaFoldDB" id="A0A059MMS2"/>
<dbReference type="KEGG" id="rav:AAT18_19070"/>
<protein>
    <submittedName>
        <fullName evidence="2">Uncharacterized protein</fullName>
    </submittedName>
</protein>
<keyword evidence="3" id="KW-1185">Reference proteome</keyword>
<proteinExistence type="predicted"/>
<accession>N1MCE7</accession>
<dbReference type="EMBL" id="BLAH01000197">
    <property type="protein sequence ID" value="GES40438.1"/>
    <property type="molecule type" value="Genomic_DNA"/>
</dbReference>
<dbReference type="Pfam" id="PF21893">
    <property type="entry name" value="DUF6918"/>
    <property type="match status" value="1"/>
</dbReference>
<dbReference type="RefSeq" id="WP_006940846.1">
    <property type="nucleotide sequence ID" value="NZ_BAAAYP010000009.1"/>
</dbReference>
<evidence type="ECO:0000313" key="2">
    <source>
        <dbReference type="EMBL" id="UYF95989.1"/>
    </source>
</evidence>
<evidence type="ECO:0000313" key="1">
    <source>
        <dbReference type="EMBL" id="GES40438.1"/>
    </source>
</evidence>
<dbReference type="Proteomes" id="UP001163947">
    <property type="component" value="Chromosome"/>
</dbReference>
<dbReference type="InterPro" id="IPR054211">
    <property type="entry name" value="DUF6918"/>
</dbReference>
<sequence>MVAALDDALLGADKVPAVVADVEALIDAEVSDKKGASGLALKAGYAAVTKLGPSIVPSAVEGLLPEFVAKIQPFWQDYAGNGAFADYLTARGETVADALLGVTDARIEASSRTAIKKVYEKLRPSAQKHVVEALPRVGALVQKHAG</sequence>
<accession>A0A059MMS2</accession>
<organism evidence="2 4">
    <name type="scientific">Rhodococcus aetherivorans</name>
    <dbReference type="NCBI Taxonomy" id="191292"/>
    <lineage>
        <taxon>Bacteria</taxon>
        <taxon>Bacillati</taxon>
        <taxon>Actinomycetota</taxon>
        <taxon>Actinomycetes</taxon>
        <taxon>Mycobacteriales</taxon>
        <taxon>Nocardiaceae</taxon>
        <taxon>Rhodococcus</taxon>
    </lineage>
</organism>
<name>A0A059MMS2_9NOCA</name>
<gene>
    <name evidence="2" type="ORF">OCS65_09655</name>
    <name evidence="1" type="ORF">RAJCM14343_5721</name>
</gene>
<dbReference type="GeneID" id="83620682"/>
<evidence type="ECO:0000313" key="4">
    <source>
        <dbReference type="Proteomes" id="UP001163947"/>
    </source>
</evidence>
<accession>A0A0F6VKQ0</accession>
<reference evidence="1 3" key="1">
    <citation type="journal article" date="2018" name="Biodegradation">
        <title>1,4-Dioxane degradation characteristics of Rhodococcus aetherivorans JCM 14343.</title>
        <authorList>
            <person name="Inoue D."/>
            <person name="Tsunoda T."/>
            <person name="Yamamoto N."/>
            <person name="Ike M."/>
            <person name="Sei K."/>
        </authorList>
    </citation>
    <scope>NUCLEOTIDE SEQUENCE [LARGE SCALE GENOMIC DNA]</scope>
    <source>
        <strain evidence="1 3">JCM 14343</strain>
    </source>
</reference>
<dbReference type="EMBL" id="CP106982">
    <property type="protein sequence ID" value="UYF95989.1"/>
    <property type="molecule type" value="Genomic_DNA"/>
</dbReference>
<dbReference type="Proteomes" id="UP000325466">
    <property type="component" value="Unassembled WGS sequence"/>
</dbReference>
<reference evidence="2" key="3">
    <citation type="submission" date="2022-09" db="EMBL/GenBank/DDBJ databases">
        <title>The genome sequence of Rhodococcus aetherivorans N1.</title>
        <authorList>
            <person name="Jiang W."/>
        </authorList>
    </citation>
    <scope>NUCLEOTIDE SEQUENCE</scope>
    <source>
        <strain evidence="2">N1</strain>
    </source>
</reference>
<evidence type="ECO:0000313" key="3">
    <source>
        <dbReference type="Proteomes" id="UP000325466"/>
    </source>
</evidence>
<reference evidence="1" key="2">
    <citation type="submission" date="2019-10" db="EMBL/GenBank/DDBJ databases">
        <title>Draft genome sequence of Rhodococcus aetherivorans JCM 14343.</title>
        <authorList>
            <person name="Inoue D."/>
            <person name="Nakazawa M."/>
            <person name="Yamamoto N."/>
            <person name="Sei K."/>
            <person name="Ike M."/>
        </authorList>
    </citation>
    <scope>NUCLEOTIDE SEQUENCE</scope>
    <source>
        <strain evidence="1">JCM 14343</strain>
    </source>
</reference>